<keyword evidence="2" id="KW-1185">Reference proteome</keyword>
<protein>
    <submittedName>
        <fullName evidence="1">DUF5685 family protein</fullName>
    </submittedName>
</protein>
<dbReference type="InterPro" id="IPR043740">
    <property type="entry name" value="DUF5685"/>
</dbReference>
<gene>
    <name evidence="1" type="ORF">LJD61_02660</name>
</gene>
<reference evidence="1 2" key="1">
    <citation type="submission" date="2021-10" db="EMBL/GenBank/DDBJ databases">
        <title>Lutispora strain m25 sp. nov., a thermophilic, non-spore-forming bacterium isolated from a lab-scale methanogenic bioreactor digesting anaerobic sludge.</title>
        <authorList>
            <person name="El Houari A."/>
            <person name="Mcdonald J."/>
        </authorList>
    </citation>
    <scope>NUCLEOTIDE SEQUENCE [LARGE SCALE GENOMIC DNA]</scope>
    <source>
        <strain evidence="2">m25</strain>
    </source>
</reference>
<dbReference type="EMBL" id="JAJEKE010000001">
    <property type="protein sequence ID" value="MCQ1528451.1"/>
    <property type="molecule type" value="Genomic_DNA"/>
</dbReference>
<evidence type="ECO:0000313" key="2">
    <source>
        <dbReference type="Proteomes" id="UP001651880"/>
    </source>
</evidence>
<dbReference type="Pfam" id="PF18937">
    <property type="entry name" value="DUF5685"/>
    <property type="match status" value="1"/>
</dbReference>
<dbReference type="RefSeq" id="WP_255225934.1">
    <property type="nucleotide sequence ID" value="NZ_JAJEKE010000001.1"/>
</dbReference>
<comment type="caution">
    <text evidence="1">The sequence shown here is derived from an EMBL/GenBank/DDBJ whole genome shotgun (WGS) entry which is preliminary data.</text>
</comment>
<organism evidence="1 2">
    <name type="scientific">Lutispora saccharofermentans</name>
    <dbReference type="NCBI Taxonomy" id="3024236"/>
    <lineage>
        <taxon>Bacteria</taxon>
        <taxon>Bacillati</taxon>
        <taxon>Bacillota</taxon>
        <taxon>Clostridia</taxon>
        <taxon>Lutisporales</taxon>
        <taxon>Lutisporaceae</taxon>
        <taxon>Lutispora</taxon>
    </lineage>
</organism>
<sequence length="294" mass="33358">MFGYVTPDKGEMKIKEYELFRAYYCGVCKSMGKSFGPLCRLGLNYDSVFLGLFLSSINKENVGLAYEACAANPLKKKWIVKKSPSVDFSSDINIILTYYKLQDDWEDEKNILAKAAQLLIGSGYRAASSSNKEAEAHIKQSLEKLYALEKQNCSSMDRAADPFGELIKGIVGIGYKGDNEKDKKAVEWLGYNLGRWIYIIDAYDDIEKDVKKNNYNPLLLQYEYKNGDIGAFKDKIKEDIKFNLIHTLTQAASAFELLDMNNRSIIENVIYLGMDKKTKSILEGRSCKKDEKPL</sequence>
<dbReference type="Proteomes" id="UP001651880">
    <property type="component" value="Unassembled WGS sequence"/>
</dbReference>
<proteinExistence type="predicted"/>
<name>A0ABT1NF35_9FIRM</name>
<evidence type="ECO:0000313" key="1">
    <source>
        <dbReference type="EMBL" id="MCQ1528451.1"/>
    </source>
</evidence>
<accession>A0ABT1NF35</accession>